<name>A0ABY4NAX4_9MICO</name>
<dbReference type="Proteomes" id="UP001055868">
    <property type="component" value="Chromosome"/>
</dbReference>
<reference evidence="1" key="1">
    <citation type="submission" date="2022-05" db="EMBL/GenBank/DDBJ databases">
        <title>Genomic analysis of Brachybacterium sp. CBA3104.</title>
        <authorList>
            <person name="Roh S.W."/>
            <person name="Kim Y.B."/>
            <person name="Kim Y."/>
        </authorList>
    </citation>
    <scope>NUCLEOTIDE SEQUENCE</scope>
    <source>
        <strain evidence="1">CBA3104</strain>
    </source>
</reference>
<sequence>MHILCRDVSAVSRTLGIHNADLASIRTTHGEVLLFLAVAGEPIEPLTVSTSSFRDAPNCDQIAVRDYDRHRGLPIVLEAAGIAMRADRIRLAGQPLSLMDMAPCLLRRLPATAPERMAAS</sequence>
<gene>
    <name evidence="1" type="ORF">M4486_04495</name>
</gene>
<proteinExistence type="predicted"/>
<dbReference type="EMBL" id="CP097218">
    <property type="protein sequence ID" value="UQN30578.1"/>
    <property type="molecule type" value="Genomic_DNA"/>
</dbReference>
<protein>
    <submittedName>
        <fullName evidence="1">Uncharacterized protein</fullName>
    </submittedName>
</protein>
<accession>A0ABY4NAX4</accession>
<keyword evidence="2" id="KW-1185">Reference proteome</keyword>
<evidence type="ECO:0000313" key="1">
    <source>
        <dbReference type="EMBL" id="UQN30578.1"/>
    </source>
</evidence>
<evidence type="ECO:0000313" key="2">
    <source>
        <dbReference type="Proteomes" id="UP001055868"/>
    </source>
</evidence>
<organism evidence="1 2">
    <name type="scientific">Brachybacterium kimchii</name>
    <dbReference type="NCBI Taxonomy" id="2942909"/>
    <lineage>
        <taxon>Bacteria</taxon>
        <taxon>Bacillati</taxon>
        <taxon>Actinomycetota</taxon>
        <taxon>Actinomycetes</taxon>
        <taxon>Micrococcales</taxon>
        <taxon>Dermabacteraceae</taxon>
        <taxon>Brachybacterium</taxon>
    </lineage>
</organism>
<dbReference type="RefSeq" id="WP_249479944.1">
    <property type="nucleotide sequence ID" value="NZ_CP097218.1"/>
</dbReference>